<dbReference type="InterPro" id="IPR038770">
    <property type="entry name" value="Na+/solute_symporter_sf"/>
</dbReference>
<keyword evidence="10 11" id="KW-0472">Membrane</keyword>
<feature type="transmembrane region" description="Helical" evidence="11">
    <location>
        <begin position="359"/>
        <end position="379"/>
    </location>
</feature>
<evidence type="ECO:0000256" key="4">
    <source>
        <dbReference type="ARBA" id="ARBA00022449"/>
    </source>
</evidence>
<protein>
    <submittedName>
        <fullName evidence="13">Glutathione-regulated potassium-efflux system protein KefB</fullName>
    </submittedName>
</protein>
<gene>
    <name evidence="13" type="ORF">C882_2950</name>
</gene>
<dbReference type="NCBIfam" id="TIGR00932">
    <property type="entry name" value="2a37"/>
    <property type="match status" value="1"/>
</dbReference>
<dbReference type="Proteomes" id="UP000009881">
    <property type="component" value="Unassembled WGS sequence"/>
</dbReference>
<evidence type="ECO:0000256" key="11">
    <source>
        <dbReference type="SAM" id="Phobius"/>
    </source>
</evidence>
<keyword evidence="6 11" id="KW-0812">Transmembrane</keyword>
<feature type="transmembrane region" description="Helical" evidence="11">
    <location>
        <begin position="115"/>
        <end position="136"/>
    </location>
</feature>
<dbReference type="OrthoDB" id="9781411at2"/>
<dbReference type="STRING" id="1238182.C882_2950"/>
<dbReference type="GO" id="GO:0005886">
    <property type="term" value="C:plasma membrane"/>
    <property type="evidence" value="ECO:0007669"/>
    <property type="project" value="TreeGrafter"/>
</dbReference>
<dbReference type="eggNOG" id="COG1226">
    <property type="taxonomic scope" value="Bacteria"/>
</dbReference>
<keyword evidence="8 11" id="KW-1133">Transmembrane helix</keyword>
<dbReference type="PROSITE" id="PS51201">
    <property type="entry name" value="RCK_N"/>
    <property type="match status" value="1"/>
</dbReference>
<evidence type="ECO:0000256" key="7">
    <source>
        <dbReference type="ARBA" id="ARBA00022958"/>
    </source>
</evidence>
<dbReference type="PANTHER" id="PTHR46157:SF4">
    <property type="entry name" value="K(+) EFFLUX ANTIPORTER 3, CHLOROPLASTIC"/>
    <property type="match status" value="1"/>
</dbReference>
<feature type="transmembrane region" description="Helical" evidence="11">
    <location>
        <begin position="56"/>
        <end position="75"/>
    </location>
</feature>
<proteinExistence type="inferred from homology"/>
<sequence length="583" mass="60983">MTEGGVVLDTLVIMGAAVVFVPLATRLGMSSILGYLAAGAAIGPWGLGFITEVEEIRHFSEFGVVFLLFIIGIEMKPARLWLMRRQVFGLGGAQVFITGAVIGLAGWLMGLTPPVALITGLGLALSSTAMGLQILAERGEVASTYGRAAFAVLLLQDLMVPVLLTLTPLLAQTNTALSADVGKAVAEAAVVLAGAVLVGRFLLRPLFRAVAKTRSAEVFTAMALLVVLGMALAMEHVGLSMALGAFVAGLLLAESEFRHQVEADIQPFRGLLLGLFFMAVGMSVDFGLLTESLLLVIALVFGLMAVKVLILLPLLRIGGLALPDALKGAALLGQGGEFAFVLFSFALGEGVMGQDVVQLLILVVSLSMALTPLVMLLGARAAGVLAARGEAPAETPPKPPAGKEGHVIVCGFGRVGQTVARLLEDQGRAYIAFDRDLDRVMQGRSSGMNVYFGDASRAEVLHAAHASDARLVVVTTDDAAATARAVAQIHHHYPSLPIHARARDLGQSHTLRRYGATATVPETLESSLQLAASVLTATGLTAEAVTDVLETWRADDYRALREAVDAVRAPEGPVAPEQKADAG</sequence>
<feature type="transmembrane region" description="Helical" evidence="11">
    <location>
        <begin position="329"/>
        <end position="347"/>
    </location>
</feature>
<keyword evidence="9" id="KW-0406">Ion transport</keyword>
<evidence type="ECO:0000313" key="13">
    <source>
        <dbReference type="EMBL" id="EKV31886.1"/>
    </source>
</evidence>
<dbReference type="PANTHER" id="PTHR46157">
    <property type="entry name" value="K(+) EFFLUX ANTIPORTER 3, CHLOROPLASTIC"/>
    <property type="match status" value="1"/>
</dbReference>
<organism evidence="13 14">
    <name type="scientific">Caenispirillum salinarum AK4</name>
    <dbReference type="NCBI Taxonomy" id="1238182"/>
    <lineage>
        <taxon>Bacteria</taxon>
        <taxon>Pseudomonadati</taxon>
        <taxon>Pseudomonadota</taxon>
        <taxon>Alphaproteobacteria</taxon>
        <taxon>Rhodospirillales</taxon>
        <taxon>Novispirillaceae</taxon>
        <taxon>Caenispirillum</taxon>
    </lineage>
</organism>
<feature type="transmembrane region" description="Helical" evidence="11">
    <location>
        <begin position="184"/>
        <end position="203"/>
    </location>
</feature>
<dbReference type="SUPFAM" id="SSF51735">
    <property type="entry name" value="NAD(P)-binding Rossmann-fold domains"/>
    <property type="match status" value="1"/>
</dbReference>
<feature type="transmembrane region" description="Helical" evidence="11">
    <location>
        <begin position="148"/>
        <end position="172"/>
    </location>
</feature>
<evidence type="ECO:0000256" key="10">
    <source>
        <dbReference type="ARBA" id="ARBA00023136"/>
    </source>
</evidence>
<comment type="caution">
    <text evidence="13">The sequence shown here is derived from an EMBL/GenBank/DDBJ whole genome shotgun (WGS) entry which is preliminary data.</text>
</comment>
<keyword evidence="3" id="KW-0813">Transport</keyword>
<evidence type="ECO:0000256" key="9">
    <source>
        <dbReference type="ARBA" id="ARBA00023065"/>
    </source>
</evidence>
<feature type="transmembrane region" description="Helical" evidence="11">
    <location>
        <begin position="6"/>
        <end position="25"/>
    </location>
</feature>
<feature type="transmembrane region" description="Helical" evidence="11">
    <location>
        <begin position="87"/>
        <end position="109"/>
    </location>
</feature>
<keyword evidence="5" id="KW-0633">Potassium transport</keyword>
<dbReference type="InterPro" id="IPR006153">
    <property type="entry name" value="Cation/H_exchanger_TM"/>
</dbReference>
<dbReference type="Pfam" id="PF02254">
    <property type="entry name" value="TrkA_N"/>
    <property type="match status" value="1"/>
</dbReference>
<dbReference type="GO" id="GO:0008324">
    <property type="term" value="F:monoatomic cation transmembrane transporter activity"/>
    <property type="evidence" value="ECO:0007669"/>
    <property type="project" value="InterPro"/>
</dbReference>
<dbReference type="GO" id="GO:0006813">
    <property type="term" value="P:potassium ion transport"/>
    <property type="evidence" value="ECO:0007669"/>
    <property type="project" value="UniProtKB-KW"/>
</dbReference>
<dbReference type="AlphaFoldDB" id="K9HUF7"/>
<accession>K9HUF7</accession>
<evidence type="ECO:0000313" key="14">
    <source>
        <dbReference type="Proteomes" id="UP000009881"/>
    </source>
</evidence>
<dbReference type="FunFam" id="3.40.50.720:FF:000036">
    <property type="entry name" value="Glutathione-regulated potassium-efflux system protein KefB"/>
    <property type="match status" value="1"/>
</dbReference>
<dbReference type="GO" id="GO:0012505">
    <property type="term" value="C:endomembrane system"/>
    <property type="evidence" value="ECO:0007669"/>
    <property type="project" value="UniProtKB-SubCell"/>
</dbReference>
<evidence type="ECO:0000256" key="3">
    <source>
        <dbReference type="ARBA" id="ARBA00022448"/>
    </source>
</evidence>
<feature type="transmembrane region" description="Helical" evidence="11">
    <location>
        <begin position="32"/>
        <end position="50"/>
    </location>
</feature>
<feature type="transmembrane region" description="Helical" evidence="11">
    <location>
        <begin position="295"/>
        <end position="317"/>
    </location>
</feature>
<dbReference type="Pfam" id="PF00999">
    <property type="entry name" value="Na_H_Exchanger"/>
    <property type="match status" value="1"/>
</dbReference>
<name>K9HUF7_9PROT</name>
<comment type="similarity">
    <text evidence="2">Belongs to the monovalent cation:proton antiporter 2 (CPA2) transporter (TC 2.A.37) family.</text>
</comment>
<keyword evidence="4" id="KW-0050">Antiport</keyword>
<evidence type="ECO:0000256" key="1">
    <source>
        <dbReference type="ARBA" id="ARBA00004127"/>
    </source>
</evidence>
<dbReference type="GO" id="GO:0015297">
    <property type="term" value="F:antiporter activity"/>
    <property type="evidence" value="ECO:0007669"/>
    <property type="project" value="UniProtKB-KW"/>
</dbReference>
<dbReference type="GO" id="GO:1902600">
    <property type="term" value="P:proton transmembrane transport"/>
    <property type="evidence" value="ECO:0007669"/>
    <property type="project" value="InterPro"/>
</dbReference>
<dbReference type="eggNOG" id="COG0475">
    <property type="taxonomic scope" value="Bacteria"/>
</dbReference>
<evidence type="ECO:0000256" key="2">
    <source>
        <dbReference type="ARBA" id="ARBA00005551"/>
    </source>
</evidence>
<evidence type="ECO:0000256" key="5">
    <source>
        <dbReference type="ARBA" id="ARBA00022538"/>
    </source>
</evidence>
<evidence type="ECO:0000256" key="6">
    <source>
        <dbReference type="ARBA" id="ARBA00022692"/>
    </source>
</evidence>
<dbReference type="InterPro" id="IPR036291">
    <property type="entry name" value="NAD(P)-bd_dom_sf"/>
</dbReference>
<reference evidence="13 14" key="1">
    <citation type="journal article" date="2013" name="Genome Announc.">
        <title>Draft Genome Sequence of an Alphaproteobacterium, Caenispirillum salinarum AK4(T), Isolated from a Solar Saltern.</title>
        <authorList>
            <person name="Khatri I."/>
            <person name="Singh A."/>
            <person name="Korpole S."/>
            <person name="Pinnaka A.K."/>
            <person name="Subramanian S."/>
        </authorList>
    </citation>
    <scope>NUCLEOTIDE SEQUENCE [LARGE SCALE GENOMIC DNA]</scope>
    <source>
        <strain evidence="13 14">AK4</strain>
    </source>
</reference>
<feature type="transmembrane region" description="Helical" evidence="11">
    <location>
        <begin position="269"/>
        <end position="289"/>
    </location>
</feature>
<keyword evidence="7" id="KW-0630">Potassium</keyword>
<evidence type="ECO:0000259" key="12">
    <source>
        <dbReference type="PROSITE" id="PS51201"/>
    </source>
</evidence>
<evidence type="ECO:0000256" key="8">
    <source>
        <dbReference type="ARBA" id="ARBA00022989"/>
    </source>
</evidence>
<dbReference type="InterPro" id="IPR003148">
    <property type="entry name" value="RCK_N"/>
</dbReference>
<dbReference type="Gene3D" id="1.20.1530.20">
    <property type="match status" value="1"/>
</dbReference>
<dbReference type="RefSeq" id="WP_009539147.1">
    <property type="nucleotide sequence ID" value="NZ_ANHY01000004.1"/>
</dbReference>
<dbReference type="EMBL" id="ANHY01000004">
    <property type="protein sequence ID" value="EKV31886.1"/>
    <property type="molecule type" value="Genomic_DNA"/>
</dbReference>
<comment type="subcellular location">
    <subcellularLocation>
        <location evidence="1">Endomembrane system</location>
        <topology evidence="1">Multi-pass membrane protein</topology>
    </subcellularLocation>
</comment>
<dbReference type="InterPro" id="IPR004771">
    <property type="entry name" value="K/H_exchanger"/>
</dbReference>
<keyword evidence="14" id="KW-1185">Reference proteome</keyword>
<dbReference type="Gene3D" id="3.40.50.720">
    <property type="entry name" value="NAD(P)-binding Rossmann-like Domain"/>
    <property type="match status" value="1"/>
</dbReference>
<dbReference type="PATRIC" id="fig|1238182.3.peg.698"/>
<feature type="domain" description="RCK N-terminal" evidence="12">
    <location>
        <begin position="404"/>
        <end position="521"/>
    </location>
</feature>